<gene>
    <name evidence="2" type="ORF">QCA50_000012</name>
</gene>
<evidence type="ECO:0000259" key="1">
    <source>
        <dbReference type="Pfam" id="PF23190"/>
    </source>
</evidence>
<evidence type="ECO:0000313" key="2">
    <source>
        <dbReference type="EMBL" id="KAK7695377.1"/>
    </source>
</evidence>
<sequence length="278" mass="31828">MSGDMNGLPTTEDQTSLISVESIHPTPDSISKLIRRLKALTYTLLPVEVPIDSLNDPTSRVITPQVISSYIAAAGDYLEALPYCLLRARKEFMWDSNHNPADYDENLGRAIACEVLARRVIHRAAPEKIHTMMSTRFVHREVDGDESDRLSAIELAIDSHCTIFLSSSEAQDVVNDLWCGRLIQKHDDKHGIEFVPYKKNGHDGFWGHMSPNRLAVPRYQNYFRILMWLILLLTYSQAVREPLDKLDPNYTDFDKWETMMYLLAFTFAIEDVQKVDLP</sequence>
<keyword evidence="3" id="KW-1185">Reference proteome</keyword>
<name>A0AAW0GRV8_9APHY</name>
<protein>
    <recommendedName>
        <fullName evidence="1">YVC1 N-terminal linker helical domain-containing protein</fullName>
    </recommendedName>
</protein>
<feature type="domain" description="YVC1 N-terminal linker helical" evidence="1">
    <location>
        <begin position="30"/>
        <end position="209"/>
    </location>
</feature>
<organism evidence="2 3">
    <name type="scientific">Cerrena zonata</name>
    <dbReference type="NCBI Taxonomy" id="2478898"/>
    <lineage>
        <taxon>Eukaryota</taxon>
        <taxon>Fungi</taxon>
        <taxon>Dikarya</taxon>
        <taxon>Basidiomycota</taxon>
        <taxon>Agaricomycotina</taxon>
        <taxon>Agaricomycetes</taxon>
        <taxon>Polyporales</taxon>
        <taxon>Cerrenaceae</taxon>
        <taxon>Cerrena</taxon>
    </lineage>
</organism>
<dbReference type="InterPro" id="IPR056337">
    <property type="entry name" value="LHD_YVC1"/>
</dbReference>
<dbReference type="PANTHER" id="PTHR35859">
    <property type="entry name" value="NONSELECTIVE CATION CHANNEL PROTEIN"/>
    <property type="match status" value="1"/>
</dbReference>
<dbReference type="Pfam" id="PF23190">
    <property type="entry name" value="LHD_TRPY1"/>
    <property type="match status" value="1"/>
</dbReference>
<reference evidence="2 3" key="1">
    <citation type="submission" date="2022-09" db="EMBL/GenBank/DDBJ databases">
        <authorList>
            <person name="Palmer J.M."/>
        </authorList>
    </citation>
    <scope>NUCLEOTIDE SEQUENCE [LARGE SCALE GENOMIC DNA]</scope>
    <source>
        <strain evidence="2 3">DSM 7382</strain>
    </source>
</reference>
<evidence type="ECO:0000313" key="3">
    <source>
        <dbReference type="Proteomes" id="UP001385951"/>
    </source>
</evidence>
<accession>A0AAW0GRV8</accession>
<dbReference type="AlphaFoldDB" id="A0AAW0GRV8"/>
<dbReference type="EMBL" id="JASBNA010000001">
    <property type="protein sequence ID" value="KAK7695377.1"/>
    <property type="molecule type" value="Genomic_DNA"/>
</dbReference>
<dbReference type="InterPro" id="IPR052971">
    <property type="entry name" value="TRP_calcium_channel"/>
</dbReference>
<proteinExistence type="predicted"/>
<dbReference type="PANTHER" id="PTHR35859:SF5">
    <property type="entry name" value="ION TRANSPORT DOMAIN-CONTAINING PROTEIN"/>
    <property type="match status" value="1"/>
</dbReference>
<dbReference type="Proteomes" id="UP001385951">
    <property type="component" value="Unassembled WGS sequence"/>
</dbReference>
<comment type="caution">
    <text evidence="2">The sequence shown here is derived from an EMBL/GenBank/DDBJ whole genome shotgun (WGS) entry which is preliminary data.</text>
</comment>